<protein>
    <submittedName>
        <fullName evidence="2">YibE/F-like protein</fullName>
    </submittedName>
</protein>
<dbReference type="InterPro" id="IPR012507">
    <property type="entry name" value="YibE_F"/>
</dbReference>
<dbReference type="PANTHER" id="PTHR41771:SF1">
    <property type="entry name" value="MEMBRANE PROTEIN"/>
    <property type="match status" value="1"/>
</dbReference>
<proteinExistence type="predicted"/>
<feature type="transmembrane region" description="Helical" evidence="1">
    <location>
        <begin position="35"/>
        <end position="55"/>
    </location>
</feature>
<dbReference type="STRING" id="1499967.U27_05441"/>
<dbReference type="HOGENOM" id="CLU_028166_4_0_0"/>
<evidence type="ECO:0000256" key="1">
    <source>
        <dbReference type="SAM" id="Phobius"/>
    </source>
</evidence>
<dbReference type="EMBL" id="DF820467">
    <property type="protein sequence ID" value="GAK58467.1"/>
    <property type="molecule type" value="Genomic_DNA"/>
</dbReference>
<accession>A0A081C1L2</accession>
<gene>
    <name evidence="2" type="ORF">U27_05441</name>
</gene>
<keyword evidence="1" id="KW-0472">Membrane</keyword>
<sequence>MTPGRTMFFPGSYCFHTSMDYQVNYRQKSHFKQDLFLVIFFSLCSVLLYFVPTGFEERIQKDSVRCRGRIAKVDNADILQTGLVKQGVQALTVKLLDGPYSGTEVSATNLVLGKMEIDKMFAEGDIALMILSLKDGGIYFANAQDHYRLRTEFYLLLCFAALLIIFAGITGLKALLSFVFTAMMIWKVMVPLFLKNIDPILVSLGVVTILTAAIIFLVGGLTKRGLVSFLGSLLGILLTMFMAIVFSKGFYLHGAIRPFSETLLYAGFPHLDLTRLFLAGIFIASSGAVMDLSMDVASGMYELVLRKPDIHFMDALRAGFGIGRPVVGTMTTTLLLAYSGGYMALLMVFMAQGVPVVNLLNLNYVAAEILNTIVGSFGLVSVAPFTALVGALIYTKTTHI</sequence>
<dbReference type="PANTHER" id="PTHR41771">
    <property type="entry name" value="MEMBRANE PROTEIN-RELATED"/>
    <property type="match status" value="1"/>
</dbReference>
<evidence type="ECO:0000313" key="2">
    <source>
        <dbReference type="EMBL" id="GAK58467.1"/>
    </source>
</evidence>
<feature type="transmembrane region" description="Helical" evidence="1">
    <location>
        <begin position="200"/>
        <end position="221"/>
    </location>
</feature>
<dbReference type="eggNOG" id="COG5438">
    <property type="taxonomic scope" value="Bacteria"/>
</dbReference>
<dbReference type="Pfam" id="PF07907">
    <property type="entry name" value="YibE_F"/>
    <property type="match status" value="1"/>
</dbReference>
<dbReference type="AlphaFoldDB" id="A0A081C1L2"/>
<feature type="transmembrane region" description="Helical" evidence="1">
    <location>
        <begin position="153"/>
        <end position="180"/>
    </location>
</feature>
<feature type="transmembrane region" description="Helical" evidence="1">
    <location>
        <begin position="276"/>
        <end position="305"/>
    </location>
</feature>
<keyword evidence="1" id="KW-1133">Transmembrane helix</keyword>
<dbReference type="Proteomes" id="UP000030661">
    <property type="component" value="Unassembled WGS sequence"/>
</dbReference>
<keyword evidence="1" id="KW-0812">Transmembrane</keyword>
<feature type="transmembrane region" description="Helical" evidence="1">
    <location>
        <begin position="326"/>
        <end position="349"/>
    </location>
</feature>
<organism evidence="2">
    <name type="scientific">Vecturithrix granuli</name>
    <dbReference type="NCBI Taxonomy" id="1499967"/>
    <lineage>
        <taxon>Bacteria</taxon>
        <taxon>Candidatus Moduliflexota</taxon>
        <taxon>Candidatus Vecturitrichia</taxon>
        <taxon>Candidatus Vecturitrichales</taxon>
        <taxon>Candidatus Vecturitrichaceae</taxon>
        <taxon>Candidatus Vecturithrix</taxon>
    </lineage>
</organism>
<feature type="transmembrane region" description="Helical" evidence="1">
    <location>
        <begin position="369"/>
        <end position="394"/>
    </location>
</feature>
<name>A0A081C1L2_VECG1</name>
<evidence type="ECO:0000313" key="3">
    <source>
        <dbReference type="Proteomes" id="UP000030661"/>
    </source>
</evidence>
<reference evidence="2" key="1">
    <citation type="journal article" date="2015" name="PeerJ">
        <title>First genomic representation of candidate bacterial phylum KSB3 points to enhanced environmental sensing as a trigger of wastewater bulking.</title>
        <authorList>
            <person name="Sekiguchi Y."/>
            <person name="Ohashi A."/>
            <person name="Parks D.H."/>
            <person name="Yamauchi T."/>
            <person name="Tyson G.W."/>
            <person name="Hugenholtz P."/>
        </authorList>
    </citation>
    <scope>NUCLEOTIDE SEQUENCE [LARGE SCALE GENOMIC DNA]</scope>
</reference>
<keyword evidence="3" id="KW-1185">Reference proteome</keyword>
<feature type="transmembrane region" description="Helical" evidence="1">
    <location>
        <begin position="233"/>
        <end position="256"/>
    </location>
</feature>